<feature type="repeat" description="ANK" evidence="3">
    <location>
        <begin position="290"/>
        <end position="322"/>
    </location>
</feature>
<dbReference type="PANTHER" id="PTHR24126">
    <property type="entry name" value="ANKYRIN REPEAT, PH AND SEC7 DOMAIN CONTAINING PROTEIN SECG-RELATED"/>
    <property type="match status" value="1"/>
</dbReference>
<evidence type="ECO:0000256" key="4">
    <source>
        <dbReference type="SAM" id="MobiDB-lite"/>
    </source>
</evidence>
<dbReference type="Pfam" id="PF12796">
    <property type="entry name" value="Ank_2"/>
    <property type="match status" value="2"/>
</dbReference>
<dbReference type="AlphaFoldDB" id="A0AAN9ATU2"/>
<evidence type="ECO:0000256" key="1">
    <source>
        <dbReference type="ARBA" id="ARBA00022737"/>
    </source>
</evidence>
<evidence type="ECO:0000256" key="2">
    <source>
        <dbReference type="ARBA" id="ARBA00023043"/>
    </source>
</evidence>
<name>A0AAN9ATU2_9CAEN</name>
<evidence type="ECO:0000259" key="5">
    <source>
        <dbReference type="PROSITE" id="PS50225"/>
    </source>
</evidence>
<feature type="region of interest" description="Disordered" evidence="4">
    <location>
        <begin position="1"/>
        <end position="83"/>
    </location>
</feature>
<feature type="repeat" description="ANK" evidence="3">
    <location>
        <begin position="149"/>
        <end position="181"/>
    </location>
</feature>
<comment type="caution">
    <text evidence="6">The sequence shown here is derived from an EMBL/GenBank/DDBJ whole genome shotgun (WGS) entry which is preliminary data.</text>
</comment>
<feature type="compositionally biased region" description="Polar residues" evidence="4">
    <location>
        <begin position="1"/>
        <end position="19"/>
    </location>
</feature>
<evidence type="ECO:0000313" key="7">
    <source>
        <dbReference type="Proteomes" id="UP001374579"/>
    </source>
</evidence>
<dbReference type="PROSITE" id="PS50297">
    <property type="entry name" value="ANK_REP_REGION"/>
    <property type="match status" value="3"/>
</dbReference>
<dbReference type="Gene3D" id="1.25.40.20">
    <property type="entry name" value="Ankyrin repeat-containing domain"/>
    <property type="match status" value="2"/>
</dbReference>
<feature type="compositionally biased region" description="Polar residues" evidence="4">
    <location>
        <begin position="57"/>
        <end position="70"/>
    </location>
</feature>
<dbReference type="InterPro" id="IPR036770">
    <property type="entry name" value="Ankyrin_rpt-contain_sf"/>
</dbReference>
<dbReference type="PROSITE" id="PS50225">
    <property type="entry name" value="SOCS"/>
    <property type="match status" value="1"/>
</dbReference>
<sequence length="457" mass="49423">MSDTSCDTEVTGCSSTSRVSMEVRYGSEFSEESAEVRQAEVNMEAGYATEPGPSGVTAEQENQPSSSQARSIHHSHMEDENDAVPSTGLFVQNMEGEEDLIHAVRANNCQMIQQLVQSGLDMNDVCRWEGPPCMVRVERDGFRKQLQMMGYAALHVAAIHANLQTIKLLLSLGADVNIRDKNERTALQLSVAVNRPAVAQFFIETGSEVNTRSASGRSPLMEAVANIKLNMTQMLLAAGANPDLPDIKGTTPLLSVINVMAGLGSDQPAGQAIVQSLIDAGCQVDKTNPAGATALMLAAGLKNTPVIHMLVAAGADVNKGDKAGHTPLDMSTDGQRNLTAVKALMQYGAATHVPDNKGQTPLSKSLKFGSVALLRLLLSSDAVPHTYDILTAPRIVQLRQYLPEFDAWLHEELYQPRPLRRLCRENLRNLLSPHNLPKVGQLGLPRTLNNYILGETD</sequence>
<feature type="repeat" description="ANK" evidence="3">
    <location>
        <begin position="215"/>
        <end position="247"/>
    </location>
</feature>
<protein>
    <recommendedName>
        <fullName evidence="5">SOCS box domain-containing protein</fullName>
    </recommendedName>
</protein>
<organism evidence="6 7">
    <name type="scientific">Littorina saxatilis</name>
    <dbReference type="NCBI Taxonomy" id="31220"/>
    <lineage>
        <taxon>Eukaryota</taxon>
        <taxon>Metazoa</taxon>
        <taxon>Spiralia</taxon>
        <taxon>Lophotrochozoa</taxon>
        <taxon>Mollusca</taxon>
        <taxon>Gastropoda</taxon>
        <taxon>Caenogastropoda</taxon>
        <taxon>Littorinimorpha</taxon>
        <taxon>Littorinoidea</taxon>
        <taxon>Littorinidae</taxon>
        <taxon>Littorina</taxon>
    </lineage>
</organism>
<dbReference type="SMART" id="SM00248">
    <property type="entry name" value="ANK"/>
    <property type="match status" value="7"/>
</dbReference>
<dbReference type="PROSITE" id="PS50088">
    <property type="entry name" value="ANK_REPEAT"/>
    <property type="match status" value="3"/>
</dbReference>
<gene>
    <name evidence="6" type="ORF">V1264_008155</name>
</gene>
<dbReference type="CDD" id="cd03716">
    <property type="entry name" value="SOCS_ASB_like"/>
    <property type="match status" value="1"/>
</dbReference>
<dbReference type="InterPro" id="IPR001496">
    <property type="entry name" value="SOCS_box"/>
</dbReference>
<accession>A0AAN9ATU2</accession>
<keyword evidence="2 3" id="KW-0040">ANK repeat</keyword>
<evidence type="ECO:0000256" key="3">
    <source>
        <dbReference type="PROSITE-ProRule" id="PRU00023"/>
    </source>
</evidence>
<dbReference type="InterPro" id="IPR002110">
    <property type="entry name" value="Ankyrin_rpt"/>
</dbReference>
<keyword evidence="1" id="KW-0677">Repeat</keyword>
<feature type="domain" description="SOCS box" evidence="5">
    <location>
        <begin position="397"/>
        <end position="452"/>
    </location>
</feature>
<dbReference type="EMBL" id="JBAMIC010000021">
    <property type="protein sequence ID" value="KAK7092410.1"/>
    <property type="molecule type" value="Genomic_DNA"/>
</dbReference>
<reference evidence="6 7" key="1">
    <citation type="submission" date="2024-02" db="EMBL/GenBank/DDBJ databases">
        <title>Chromosome-scale genome assembly of the rough periwinkle Littorina saxatilis.</title>
        <authorList>
            <person name="De Jode A."/>
            <person name="Faria R."/>
            <person name="Formenti G."/>
            <person name="Sims Y."/>
            <person name="Smith T.P."/>
            <person name="Tracey A."/>
            <person name="Wood J.M.D."/>
            <person name="Zagrodzka Z.B."/>
            <person name="Johannesson K."/>
            <person name="Butlin R.K."/>
            <person name="Leder E.H."/>
        </authorList>
    </citation>
    <scope>NUCLEOTIDE SEQUENCE [LARGE SCALE GENOMIC DNA]</scope>
    <source>
        <strain evidence="6">Snail1</strain>
        <tissue evidence="6">Muscle</tissue>
    </source>
</reference>
<evidence type="ECO:0000313" key="6">
    <source>
        <dbReference type="EMBL" id="KAK7092410.1"/>
    </source>
</evidence>
<dbReference type="Proteomes" id="UP001374579">
    <property type="component" value="Unassembled WGS sequence"/>
</dbReference>
<dbReference type="SUPFAM" id="SSF48403">
    <property type="entry name" value="Ankyrin repeat"/>
    <property type="match status" value="1"/>
</dbReference>
<dbReference type="PANTHER" id="PTHR24126:SF14">
    <property type="entry name" value="ANK_REP_REGION DOMAIN-CONTAINING PROTEIN"/>
    <property type="match status" value="1"/>
</dbReference>
<proteinExistence type="predicted"/>
<keyword evidence="7" id="KW-1185">Reference proteome</keyword>